<dbReference type="EMBL" id="CP091430">
    <property type="protein sequence ID" value="UVI33068.1"/>
    <property type="molecule type" value="Genomic_DNA"/>
</dbReference>
<gene>
    <name evidence="1" type="ORF">L1F29_15040</name>
</gene>
<evidence type="ECO:0000313" key="1">
    <source>
        <dbReference type="EMBL" id="UVI33068.1"/>
    </source>
</evidence>
<dbReference type="RefSeq" id="WP_258389121.1">
    <property type="nucleotide sequence ID" value="NZ_CP091430.1"/>
</dbReference>
<sequence length="161" mass="18033">MKLNRLLMFTIITMLLTTTCNSGKGFGLSQIEHALAAVPNYEKTSHYEVKDEGILAFNMMQDGLISIHYLEQTKGNWKVIDGVGSLSPDEYSYIITGKTSMPFSMTVITTSNPEVDRIQILEEEAKHIQVEGIDLWIAYIGQNVNANDIKVYNKTNTVITP</sequence>
<name>A0ABY5SHK8_9BACL</name>
<organism evidence="1 2">
    <name type="scientific">Paenibacillus spongiae</name>
    <dbReference type="NCBI Taxonomy" id="2909671"/>
    <lineage>
        <taxon>Bacteria</taxon>
        <taxon>Bacillati</taxon>
        <taxon>Bacillota</taxon>
        <taxon>Bacilli</taxon>
        <taxon>Bacillales</taxon>
        <taxon>Paenibacillaceae</taxon>
        <taxon>Paenibacillus</taxon>
    </lineage>
</organism>
<evidence type="ECO:0008006" key="3">
    <source>
        <dbReference type="Google" id="ProtNLM"/>
    </source>
</evidence>
<protein>
    <recommendedName>
        <fullName evidence="3">DUF4825 domain-containing protein</fullName>
    </recommendedName>
</protein>
<keyword evidence="2" id="KW-1185">Reference proteome</keyword>
<accession>A0ABY5SHK8</accession>
<proteinExistence type="predicted"/>
<dbReference type="Proteomes" id="UP001057877">
    <property type="component" value="Chromosome"/>
</dbReference>
<reference evidence="1" key="1">
    <citation type="submission" date="2022-01" db="EMBL/GenBank/DDBJ databases">
        <title>Paenibacillus spongiae sp. nov., isolated from marine sponge.</title>
        <authorList>
            <person name="Li Z."/>
            <person name="Zhang M."/>
        </authorList>
    </citation>
    <scope>NUCLEOTIDE SEQUENCE</scope>
    <source>
        <strain evidence="1">PHS-Z3</strain>
    </source>
</reference>
<evidence type="ECO:0000313" key="2">
    <source>
        <dbReference type="Proteomes" id="UP001057877"/>
    </source>
</evidence>